<keyword evidence="1" id="KW-0677">Repeat</keyword>
<dbReference type="Gene3D" id="1.25.40.10">
    <property type="entry name" value="Tetratricopeptide repeat domain"/>
    <property type="match status" value="1"/>
</dbReference>
<sequence>MANTATLAAKERGTKAYKNENFVAAVVAYSEALAAASDSDPDRHLYYSNRCAAHLNLGKFDDALADAEGCVRLKPDWAKGWSRLGGCLMRKARHQEAVVALEKAVNLDPANNTAMELLEEARRSARREARQNPQQNPQQGSSSTSQPSQSWSMPSMPSLPFDVATLQAWFHMAWFNLQQNKQLMYGLIAVIVYLVFFRSSGYSGGYSDFGYGGYGGFLGTGYDLWTIGGIALVGWVAYKKGWHRNIQNMDPMTMLFLFNTLSNLLGRRGGGGYGRGYGGGYGGGMGGYGRRGYGRRGIF</sequence>
<keyword evidence="5" id="KW-0812">Transmembrane</keyword>
<proteinExistence type="predicted"/>
<feature type="compositionally biased region" description="Low complexity" evidence="4">
    <location>
        <begin position="131"/>
        <end position="154"/>
    </location>
</feature>
<feature type="transmembrane region" description="Helical" evidence="5">
    <location>
        <begin position="183"/>
        <end position="202"/>
    </location>
</feature>
<feature type="repeat" description="TPR" evidence="3">
    <location>
        <begin position="78"/>
        <end position="111"/>
    </location>
</feature>
<evidence type="ECO:0000256" key="2">
    <source>
        <dbReference type="ARBA" id="ARBA00022803"/>
    </source>
</evidence>
<comment type="caution">
    <text evidence="7">The sequence shown here is derived from an EMBL/GenBank/DDBJ whole genome shotgun (WGS) entry which is preliminary data.</text>
</comment>
<dbReference type="PANTHER" id="PTHR22904:SF523">
    <property type="entry name" value="STRESS-INDUCED-PHOSPHOPROTEIN 1"/>
    <property type="match status" value="1"/>
</dbReference>
<evidence type="ECO:0000256" key="1">
    <source>
        <dbReference type="ARBA" id="ARBA00022737"/>
    </source>
</evidence>
<accession>A0AAE0BWK4</accession>
<reference evidence="7" key="2">
    <citation type="submission" date="2023-06" db="EMBL/GenBank/DDBJ databases">
        <title>Long-read-based genome assembly of the green algal bacterivore Cymbomonas tetramitiformis.</title>
        <authorList>
            <person name="Gyaltshen Y."/>
            <person name="Rozenberg A."/>
            <person name="Paasch A."/>
            <person name="Burns J.A."/>
            <person name="Warring S."/>
            <person name="Larson R."/>
            <person name="Maurer-Alcala X."/>
            <person name="Dacks J."/>
            <person name="Kim E."/>
        </authorList>
    </citation>
    <scope>NUCLEOTIDE SEQUENCE</scope>
    <source>
        <strain evidence="7">PLY_AMNH</strain>
    </source>
</reference>
<feature type="transmembrane region" description="Helical" evidence="5">
    <location>
        <begin position="214"/>
        <end position="238"/>
    </location>
</feature>
<dbReference type="Pfam" id="PF13181">
    <property type="entry name" value="TPR_8"/>
    <property type="match status" value="1"/>
</dbReference>
<evidence type="ECO:0000256" key="3">
    <source>
        <dbReference type="PROSITE-ProRule" id="PRU00339"/>
    </source>
</evidence>
<dbReference type="InterPro" id="IPR019734">
    <property type="entry name" value="TPR_rpt"/>
</dbReference>
<dbReference type="PANTHER" id="PTHR22904">
    <property type="entry name" value="TPR REPEAT CONTAINING PROTEIN"/>
    <property type="match status" value="1"/>
</dbReference>
<dbReference type="EMBL" id="LGRX02032960">
    <property type="protein sequence ID" value="KAK3243319.1"/>
    <property type="molecule type" value="Genomic_DNA"/>
</dbReference>
<evidence type="ECO:0000313" key="6">
    <source>
        <dbReference type="EMBL" id="KAK3242755.1"/>
    </source>
</evidence>
<keyword evidence="5" id="KW-1133">Transmembrane helix</keyword>
<evidence type="ECO:0000313" key="8">
    <source>
        <dbReference type="Proteomes" id="UP001190700"/>
    </source>
</evidence>
<dbReference type="EMBL" id="LGRX02033125">
    <property type="protein sequence ID" value="KAK3242755.1"/>
    <property type="molecule type" value="Genomic_DNA"/>
</dbReference>
<keyword evidence="8" id="KW-1185">Reference proteome</keyword>
<gene>
    <name evidence="7" type="ORF">CYMTET_47017</name>
    <name evidence="6" type="ORF">CYMTET_47572</name>
</gene>
<dbReference type="Proteomes" id="UP001190700">
    <property type="component" value="Unassembled WGS sequence"/>
</dbReference>
<keyword evidence="5" id="KW-0472">Membrane</keyword>
<evidence type="ECO:0000256" key="4">
    <source>
        <dbReference type="SAM" id="MobiDB-lite"/>
    </source>
</evidence>
<reference evidence="7 8" key="1">
    <citation type="journal article" date="2015" name="Genome Biol. Evol.">
        <title>Comparative Genomics of a Bacterivorous Green Alga Reveals Evolutionary Causalities and Consequences of Phago-Mixotrophic Mode of Nutrition.</title>
        <authorList>
            <person name="Burns J.A."/>
            <person name="Paasch A."/>
            <person name="Narechania A."/>
            <person name="Kim E."/>
        </authorList>
    </citation>
    <scope>NUCLEOTIDE SEQUENCE [LARGE SCALE GENOMIC DNA]</scope>
    <source>
        <strain evidence="7">PLY_AMNH</strain>
    </source>
</reference>
<dbReference type="PROSITE" id="PS50005">
    <property type="entry name" value="TPR"/>
    <property type="match status" value="1"/>
</dbReference>
<dbReference type="SUPFAM" id="SSF48452">
    <property type="entry name" value="TPR-like"/>
    <property type="match status" value="1"/>
</dbReference>
<evidence type="ECO:0000313" key="7">
    <source>
        <dbReference type="EMBL" id="KAK3243319.1"/>
    </source>
</evidence>
<dbReference type="SMART" id="SM00028">
    <property type="entry name" value="TPR"/>
    <property type="match status" value="3"/>
</dbReference>
<dbReference type="AlphaFoldDB" id="A0AAE0BWK4"/>
<evidence type="ECO:0000256" key="5">
    <source>
        <dbReference type="SAM" id="Phobius"/>
    </source>
</evidence>
<name>A0AAE0BWK4_9CHLO</name>
<dbReference type="GO" id="GO:0051879">
    <property type="term" value="F:Hsp90 protein binding"/>
    <property type="evidence" value="ECO:0007669"/>
    <property type="project" value="TreeGrafter"/>
</dbReference>
<organism evidence="7 8">
    <name type="scientific">Cymbomonas tetramitiformis</name>
    <dbReference type="NCBI Taxonomy" id="36881"/>
    <lineage>
        <taxon>Eukaryota</taxon>
        <taxon>Viridiplantae</taxon>
        <taxon>Chlorophyta</taxon>
        <taxon>Pyramimonadophyceae</taxon>
        <taxon>Pyramimonadales</taxon>
        <taxon>Pyramimonadaceae</taxon>
        <taxon>Cymbomonas</taxon>
    </lineage>
</organism>
<dbReference type="InterPro" id="IPR011990">
    <property type="entry name" value="TPR-like_helical_dom_sf"/>
</dbReference>
<feature type="region of interest" description="Disordered" evidence="4">
    <location>
        <begin position="122"/>
        <end position="154"/>
    </location>
</feature>
<keyword evidence="2 3" id="KW-0802">TPR repeat</keyword>
<protein>
    <submittedName>
        <fullName evidence="7">Uncharacterized protein</fullName>
    </submittedName>
</protein>